<feature type="repeat" description="WD" evidence="3">
    <location>
        <begin position="1140"/>
        <end position="1174"/>
    </location>
</feature>
<feature type="domain" description="Nucleoside phosphorylase" evidence="5">
    <location>
        <begin position="66"/>
        <end position="358"/>
    </location>
</feature>
<dbReference type="GO" id="GO:0009116">
    <property type="term" value="P:nucleoside metabolic process"/>
    <property type="evidence" value="ECO:0007669"/>
    <property type="project" value="InterPro"/>
</dbReference>
<feature type="repeat" description="WD" evidence="3">
    <location>
        <begin position="1344"/>
        <end position="1385"/>
    </location>
</feature>
<feature type="repeat" description="WD" evidence="3">
    <location>
        <begin position="1426"/>
        <end position="1467"/>
    </location>
</feature>
<feature type="region of interest" description="Disordered" evidence="4">
    <location>
        <begin position="1"/>
        <end position="56"/>
    </location>
</feature>
<dbReference type="InterPro" id="IPR001680">
    <property type="entry name" value="WD40_rpt"/>
</dbReference>
<dbReference type="InterPro" id="IPR027417">
    <property type="entry name" value="P-loop_NTPase"/>
</dbReference>
<reference evidence="7 8" key="1">
    <citation type="submission" date="2020-05" db="EMBL/GenBank/DDBJ databases">
        <title>Identification and distribution of gene clusters putatively required for synthesis of sphingolipid metabolism inhibitors in phylogenetically diverse species of the filamentous fungus Fusarium.</title>
        <authorList>
            <person name="Kim H.-S."/>
            <person name="Busman M."/>
            <person name="Brown D.W."/>
            <person name="Divon H."/>
            <person name="Uhlig S."/>
            <person name="Proctor R.H."/>
        </authorList>
    </citation>
    <scope>NUCLEOTIDE SEQUENCE [LARGE SCALE GENOMIC DNA]</scope>
    <source>
        <strain evidence="7 8">NRRL 20693</strain>
    </source>
</reference>
<dbReference type="PROSITE" id="PS50082">
    <property type="entry name" value="WD_REPEATS_2"/>
    <property type="match status" value="10"/>
</dbReference>
<feature type="repeat" description="WD" evidence="3">
    <location>
        <begin position="1595"/>
        <end position="1636"/>
    </location>
</feature>
<organism evidence="7 8">
    <name type="scientific">Fusarium heterosporum</name>
    <dbReference type="NCBI Taxonomy" id="42747"/>
    <lineage>
        <taxon>Eukaryota</taxon>
        <taxon>Fungi</taxon>
        <taxon>Dikarya</taxon>
        <taxon>Ascomycota</taxon>
        <taxon>Pezizomycotina</taxon>
        <taxon>Sordariomycetes</taxon>
        <taxon>Hypocreomycetidae</taxon>
        <taxon>Hypocreales</taxon>
        <taxon>Nectriaceae</taxon>
        <taxon>Fusarium</taxon>
        <taxon>Fusarium heterosporum species complex</taxon>
    </lineage>
</organism>
<dbReference type="InterPro" id="IPR015943">
    <property type="entry name" value="WD40/YVTN_repeat-like_dom_sf"/>
</dbReference>
<evidence type="ECO:0000256" key="1">
    <source>
        <dbReference type="ARBA" id="ARBA00022574"/>
    </source>
</evidence>
<evidence type="ECO:0000256" key="2">
    <source>
        <dbReference type="ARBA" id="ARBA00022737"/>
    </source>
</evidence>
<dbReference type="PANTHER" id="PTHR46082:SF11">
    <property type="entry name" value="AAA+ ATPASE DOMAIN-CONTAINING PROTEIN-RELATED"/>
    <property type="match status" value="1"/>
</dbReference>
<dbReference type="Gene3D" id="2.130.10.10">
    <property type="entry name" value="YVTN repeat-like/Quinoprotein amine dehydrogenase"/>
    <property type="match status" value="5"/>
</dbReference>
<dbReference type="Pfam" id="PF00400">
    <property type="entry name" value="WD40"/>
    <property type="match status" value="7"/>
</dbReference>
<name>A0A8H5SVI2_FUSHE</name>
<dbReference type="Pfam" id="PF01048">
    <property type="entry name" value="PNP_UDP_1"/>
    <property type="match status" value="1"/>
</dbReference>
<dbReference type="GO" id="GO:0003824">
    <property type="term" value="F:catalytic activity"/>
    <property type="evidence" value="ECO:0007669"/>
    <property type="project" value="InterPro"/>
</dbReference>
<dbReference type="EMBL" id="JAAGWQ010000240">
    <property type="protein sequence ID" value="KAF5658363.1"/>
    <property type="molecule type" value="Genomic_DNA"/>
</dbReference>
<dbReference type="InterPro" id="IPR056884">
    <property type="entry name" value="NPHP3-like_N"/>
</dbReference>
<evidence type="ECO:0000259" key="6">
    <source>
        <dbReference type="Pfam" id="PF24883"/>
    </source>
</evidence>
<feature type="repeat" description="WD" evidence="3">
    <location>
        <begin position="1260"/>
        <end position="1293"/>
    </location>
</feature>
<dbReference type="PRINTS" id="PR00320">
    <property type="entry name" value="GPROTEINBRPT"/>
</dbReference>
<feature type="repeat" description="WD" evidence="3">
    <location>
        <begin position="1553"/>
        <end position="1594"/>
    </location>
</feature>
<keyword evidence="1 3" id="KW-0853">WD repeat</keyword>
<feature type="repeat" description="WD" evidence="3">
    <location>
        <begin position="1102"/>
        <end position="1133"/>
    </location>
</feature>
<dbReference type="CDD" id="cd00200">
    <property type="entry name" value="WD40"/>
    <property type="match status" value="2"/>
</dbReference>
<dbReference type="SMART" id="SM00320">
    <property type="entry name" value="WD40"/>
    <property type="match status" value="13"/>
</dbReference>
<evidence type="ECO:0000313" key="8">
    <source>
        <dbReference type="Proteomes" id="UP000567885"/>
    </source>
</evidence>
<comment type="caution">
    <text evidence="7">The sequence shown here is derived from an EMBL/GenBank/DDBJ whole genome shotgun (WGS) entry which is preliminary data.</text>
</comment>
<dbReference type="InterPro" id="IPR053137">
    <property type="entry name" value="NLR-like"/>
</dbReference>
<evidence type="ECO:0000256" key="3">
    <source>
        <dbReference type="PROSITE-ProRule" id="PRU00221"/>
    </source>
</evidence>
<dbReference type="PANTHER" id="PTHR46082">
    <property type="entry name" value="ATP/GTP-BINDING PROTEIN-RELATED"/>
    <property type="match status" value="1"/>
</dbReference>
<dbReference type="Pfam" id="PF24883">
    <property type="entry name" value="NPHP3_N"/>
    <property type="match status" value="1"/>
</dbReference>
<dbReference type="Proteomes" id="UP000567885">
    <property type="component" value="Unassembled WGS sequence"/>
</dbReference>
<feature type="repeat" description="WD" evidence="3">
    <location>
        <begin position="1006"/>
        <end position="1047"/>
    </location>
</feature>
<dbReference type="InterPro" id="IPR019775">
    <property type="entry name" value="WD40_repeat_CS"/>
</dbReference>
<feature type="domain" description="Nephrocystin 3-like N-terminal" evidence="6">
    <location>
        <begin position="445"/>
        <end position="611"/>
    </location>
</feature>
<keyword evidence="8" id="KW-1185">Reference proteome</keyword>
<protein>
    <submittedName>
        <fullName evidence="7">G-protein beta WD-40 repeat-containing protein</fullName>
    </submittedName>
</protein>
<evidence type="ECO:0000313" key="7">
    <source>
        <dbReference type="EMBL" id="KAF5658363.1"/>
    </source>
</evidence>
<feature type="compositionally biased region" description="Basic and acidic residues" evidence="4">
    <location>
        <begin position="19"/>
        <end position="35"/>
    </location>
</feature>
<sequence>MNNATGEGDLGAGASASARDTDLKRGSNTENHDGEADSGTRPYKRNRVGDTSENSPAITPEDYIVGWVCALPLEMAAAKGMLDEIHPNLNDQDSADHNNYILGQIGAHKVAIACLPAGIYGTTTAATVAKDLLRTFKSIRFGLMVGIGGAAPSSEHDIRLGDVVVSQPTGTNGGLIQYDRGKTTQEGELQRTGSLNAPPQILLSALGRLQADRLTEESRIPQFLANFAAKIPKKMKKKFDHQGISNDCLYLPEYDHVDPDATCERCDHGQTVQRETRDDTDPEIHYGTIASGNQLIKHGKTRERLRKEFGALCFEMEAAGLQDFPCLVIRGISDYADSHKNKIWQDYAAATAAAFAKELLSVVPSDRVIQEKPIPQLVSIAQEQLQVSMQNLDVSTKYLVEHRRTNRILENCPVDLRIVDEACCNSADVRDSPRCENGTRVRIQQAILQWADEDTYSPFFWLVGPAGTGKSTIARTMADSFAQGGRVVTGYFFKRGEQGRNNTDRLFSTLAMQLADVIPSFRTCLRASLGNLDKDTIRKKELNYQYEKLLMVPLSNMIRIDAGCPPVVVVIDALDECERPEHLPQILTLLLEICNTTQTASLRIRVLFTSRPAPRIVEAFKALSHVRKLVLNQDFSAETKSDIRTFLRVRFGDIKIKRNVQETPWPTAEDLDRLVELAANPEPLFIYASTLCRFVYDEERPRNPKNQLKLWLSQCEHHKSQLHQIYDPILSQALLSHGESEYDQQLQFLGALILLATPLSATSLASLLGMDMDNVNWWLPELHAVLDIPTESHKPLRTLHKSFSDFLLSDDSVCHVKYRVEAAEIHALLADRCIQAMTAGLKQDVCDIRKLDATLDDINSETIDRCIPPELQYACVYWVHHLQASGRPLDNRVYSFLSKHFLHWLEAVSLLGQVPYGINAISIINELAKGSPSILPEFLEFAKDASKTVSRFGLVVENFPLQTYASLLFFSPSISKVRQRFWNQRLPASGHIEGIKSVWDSHLQTLEGHSGTVKSLSYSPDGKFLASASDDRTVRVWNATSGTHLTTFEGHTKAIWGVKYSPDGLFLASRSADHTVRIWDMISWTLKHTIPIRLDSSWPDLFSFTPDSQLLVIVDDDNTIQIWCTRTGTHQRTIVPSGIVSATGLSPSGQFVASASNDGSVHVWSLVSGTTQHILETRVTDIKSIVFSPNCQLLVLVSRVGRIYLWDTSSVAQACMFDSAILDVRRIIISSDSQLLVTVDYCGLVQIWSTKTGRLDEISSFNMKSMVSDIAFCPDNQVLALVSSGNTIKFWDITIHAPQPVSQGYTSRVSDVFFSPDGKIAASVSDDGIIRLWDTATGLYQKTLTRHSPYASFITFSPDNKLLVSKSHFHPVICWDIETGKRNHLLGSEDLTWTICYSTDSSLVVLEYSNTISIRDARTYSCINTLQDYLPPILKATFSPNKEILAAWYYDETIRLWDIRTGEVQCELETSTGFGPLLVFSPDSQIIANRHGQGIICCDVRTGLHRHTFALRGQPALCAFSSDTKLLVVVVVAGSLEEIEIWDVKKGQYNRSLHEFKGRATELVFSPSDQFIAVASQDRVVRLWNAPSFEYMRVFTGHCGIITIIRFSPDEKILATASLDKTIRLWEINTGMPLQIVQLDTGSIREISFTHDQFVVAVSDDAMVHFWIAEDNVAVLRDYTYPIRTAHQTAVSRGINLSVDKIWITQDDERIIRLPVDYRPATDDEKIVRPREGPPLAISHEPITQERKTWARRGSTLFIGCESGRVIRFQAA</sequence>
<feature type="repeat" description="WD" evidence="3">
    <location>
        <begin position="1048"/>
        <end position="1081"/>
    </location>
</feature>
<evidence type="ECO:0000256" key="4">
    <source>
        <dbReference type="SAM" id="MobiDB-lite"/>
    </source>
</evidence>
<dbReference type="InterPro" id="IPR035994">
    <property type="entry name" value="Nucleoside_phosphorylase_sf"/>
</dbReference>
<dbReference type="PROSITE" id="PS50294">
    <property type="entry name" value="WD_REPEATS_REGION"/>
    <property type="match status" value="5"/>
</dbReference>
<gene>
    <name evidence="7" type="ORF">FHETE_9923</name>
</gene>
<keyword evidence="2" id="KW-0677">Repeat</keyword>
<dbReference type="InterPro" id="IPR000845">
    <property type="entry name" value="Nucleoside_phosphorylase_d"/>
</dbReference>
<dbReference type="Gene3D" id="3.40.50.300">
    <property type="entry name" value="P-loop containing nucleotide triphosphate hydrolases"/>
    <property type="match status" value="1"/>
</dbReference>
<dbReference type="InterPro" id="IPR036322">
    <property type="entry name" value="WD40_repeat_dom_sf"/>
</dbReference>
<dbReference type="SUPFAM" id="SSF53167">
    <property type="entry name" value="Purine and uridine phosphorylases"/>
    <property type="match status" value="1"/>
</dbReference>
<dbReference type="OrthoDB" id="1577640at2759"/>
<dbReference type="SUPFAM" id="SSF50978">
    <property type="entry name" value="WD40 repeat-like"/>
    <property type="match status" value="3"/>
</dbReference>
<evidence type="ECO:0000259" key="5">
    <source>
        <dbReference type="Pfam" id="PF01048"/>
    </source>
</evidence>
<proteinExistence type="predicted"/>
<dbReference type="Gene3D" id="3.40.50.1580">
    <property type="entry name" value="Nucleoside phosphorylase domain"/>
    <property type="match status" value="1"/>
</dbReference>
<dbReference type="SUPFAM" id="SSF52540">
    <property type="entry name" value="P-loop containing nucleoside triphosphate hydrolases"/>
    <property type="match status" value="1"/>
</dbReference>
<dbReference type="InterPro" id="IPR020472">
    <property type="entry name" value="WD40_PAC1"/>
</dbReference>
<dbReference type="PROSITE" id="PS00678">
    <property type="entry name" value="WD_REPEATS_1"/>
    <property type="match status" value="3"/>
</dbReference>
<feature type="repeat" description="WD" evidence="3">
    <location>
        <begin position="1302"/>
        <end position="1343"/>
    </location>
</feature>
<accession>A0A8H5SVI2</accession>